<keyword evidence="3" id="KW-1185">Reference proteome</keyword>
<evidence type="ECO:0000256" key="1">
    <source>
        <dbReference type="SAM" id="SignalP"/>
    </source>
</evidence>
<evidence type="ECO:0000313" key="2">
    <source>
        <dbReference type="EMBL" id="EWS71650.1"/>
    </source>
</evidence>
<proteinExistence type="predicted"/>
<dbReference type="RefSeq" id="XP_012655810.1">
    <property type="nucleotide sequence ID" value="XM_012800356.1"/>
</dbReference>
<feature type="signal peptide" evidence="1">
    <location>
        <begin position="1"/>
        <end position="27"/>
    </location>
</feature>
<organism evidence="2 3">
    <name type="scientific">Tetrahymena thermophila (strain SB210)</name>
    <dbReference type="NCBI Taxonomy" id="312017"/>
    <lineage>
        <taxon>Eukaryota</taxon>
        <taxon>Sar</taxon>
        <taxon>Alveolata</taxon>
        <taxon>Ciliophora</taxon>
        <taxon>Intramacronucleata</taxon>
        <taxon>Oligohymenophorea</taxon>
        <taxon>Hymenostomatida</taxon>
        <taxon>Tetrahymenina</taxon>
        <taxon>Tetrahymenidae</taxon>
        <taxon>Tetrahymena</taxon>
    </lineage>
</organism>
<reference evidence="3" key="1">
    <citation type="journal article" date="2006" name="PLoS Biol.">
        <title>Macronuclear genome sequence of the ciliate Tetrahymena thermophila, a model eukaryote.</title>
        <authorList>
            <person name="Eisen J.A."/>
            <person name="Coyne R.S."/>
            <person name="Wu M."/>
            <person name="Wu D."/>
            <person name="Thiagarajan M."/>
            <person name="Wortman J.R."/>
            <person name="Badger J.H."/>
            <person name="Ren Q."/>
            <person name="Amedeo P."/>
            <person name="Jones K.M."/>
            <person name="Tallon L.J."/>
            <person name="Delcher A.L."/>
            <person name="Salzberg S.L."/>
            <person name="Silva J.C."/>
            <person name="Haas B.J."/>
            <person name="Majoros W.H."/>
            <person name="Farzad M."/>
            <person name="Carlton J.M."/>
            <person name="Smith R.K. Jr."/>
            <person name="Garg J."/>
            <person name="Pearlman R.E."/>
            <person name="Karrer K.M."/>
            <person name="Sun L."/>
            <person name="Manning G."/>
            <person name="Elde N.C."/>
            <person name="Turkewitz A.P."/>
            <person name="Asai D.J."/>
            <person name="Wilkes D.E."/>
            <person name="Wang Y."/>
            <person name="Cai H."/>
            <person name="Collins K."/>
            <person name="Stewart B.A."/>
            <person name="Lee S.R."/>
            <person name="Wilamowska K."/>
            <person name="Weinberg Z."/>
            <person name="Ruzzo W.L."/>
            <person name="Wloga D."/>
            <person name="Gaertig J."/>
            <person name="Frankel J."/>
            <person name="Tsao C.-C."/>
            <person name="Gorovsky M.A."/>
            <person name="Keeling P.J."/>
            <person name="Waller R.F."/>
            <person name="Patron N.J."/>
            <person name="Cherry J.M."/>
            <person name="Stover N.A."/>
            <person name="Krieger C.J."/>
            <person name="del Toro C."/>
            <person name="Ryder H.F."/>
            <person name="Williamson S.C."/>
            <person name="Barbeau R.A."/>
            <person name="Hamilton E.P."/>
            <person name="Orias E."/>
        </authorList>
    </citation>
    <scope>NUCLEOTIDE SEQUENCE [LARGE SCALE GENOMIC DNA]</scope>
    <source>
        <strain evidence="3">SB210</strain>
    </source>
</reference>
<dbReference type="InParanoid" id="W7WXT4"/>
<keyword evidence="1" id="KW-0732">Signal</keyword>
<protein>
    <recommendedName>
        <fullName evidence="4">Transmembrane protein</fullName>
    </recommendedName>
</protein>
<dbReference type="AlphaFoldDB" id="W7WXT4"/>
<evidence type="ECO:0008006" key="4">
    <source>
        <dbReference type="Google" id="ProtNLM"/>
    </source>
</evidence>
<dbReference type="EMBL" id="GG662429">
    <property type="protein sequence ID" value="EWS71650.1"/>
    <property type="molecule type" value="Genomic_DNA"/>
</dbReference>
<evidence type="ECO:0000313" key="3">
    <source>
        <dbReference type="Proteomes" id="UP000009168"/>
    </source>
</evidence>
<dbReference type="Proteomes" id="UP000009168">
    <property type="component" value="Unassembled WGS sequence"/>
</dbReference>
<sequence>MQLKNALLILLVFVLLICSNPSSQVQAKSLKVQGQSTSSCGQPKASCSKSNPCCPGSACVVKKCVLV</sequence>
<gene>
    <name evidence="2" type="ORF">TTHERM_000836760</name>
</gene>
<feature type="chain" id="PRO_5004906188" description="Transmembrane protein" evidence="1">
    <location>
        <begin position="28"/>
        <end position="67"/>
    </location>
</feature>
<dbReference type="GeneID" id="24440871"/>
<dbReference type="KEGG" id="tet:TTHERM_000836760"/>
<name>W7WXT4_TETTS</name>
<accession>W7WXT4</accession>